<dbReference type="AlphaFoldDB" id="A0A1I3WUJ9"/>
<dbReference type="EMBL" id="FOSB01000007">
    <property type="protein sequence ID" value="SFK10146.1"/>
    <property type="molecule type" value="Genomic_DNA"/>
</dbReference>
<evidence type="ECO:0000313" key="1">
    <source>
        <dbReference type="EMBL" id="SFK10146.1"/>
    </source>
</evidence>
<keyword evidence="2" id="KW-1185">Reference proteome</keyword>
<sequence length="39" mass="4549">MNEIHLHYLPYQVIHILDDLVRYFLGVEVEFCLVCGGSI</sequence>
<accession>A0A1I3WUJ9</accession>
<gene>
    <name evidence="1" type="ORF">SAMN04487936_107110</name>
</gene>
<dbReference type="Proteomes" id="UP000183557">
    <property type="component" value="Unassembled WGS sequence"/>
</dbReference>
<organism evidence="1 2">
    <name type="scientific">Halobacillus dabanensis</name>
    <dbReference type="NCBI Taxonomy" id="240302"/>
    <lineage>
        <taxon>Bacteria</taxon>
        <taxon>Bacillati</taxon>
        <taxon>Bacillota</taxon>
        <taxon>Bacilli</taxon>
        <taxon>Bacillales</taxon>
        <taxon>Bacillaceae</taxon>
        <taxon>Halobacillus</taxon>
    </lineage>
</organism>
<protein>
    <submittedName>
        <fullName evidence="1">Uncharacterized protein</fullName>
    </submittedName>
</protein>
<evidence type="ECO:0000313" key="2">
    <source>
        <dbReference type="Proteomes" id="UP000183557"/>
    </source>
</evidence>
<name>A0A1I3WUJ9_HALDA</name>
<proteinExistence type="predicted"/>
<reference evidence="2" key="1">
    <citation type="submission" date="2016-10" db="EMBL/GenBank/DDBJ databases">
        <authorList>
            <person name="Varghese N."/>
            <person name="Submissions S."/>
        </authorList>
    </citation>
    <scope>NUCLEOTIDE SEQUENCE [LARGE SCALE GENOMIC DNA]</scope>
    <source>
        <strain evidence="2">CGMCC 1.3704</strain>
    </source>
</reference>